<protein>
    <submittedName>
        <fullName evidence="1">Uncharacterized protein</fullName>
    </submittedName>
</protein>
<evidence type="ECO:0000313" key="1">
    <source>
        <dbReference type="EMBL" id="QBK88821.1"/>
    </source>
</evidence>
<name>A0A481Z0Y2_9VIRU</name>
<sequence>MITKYITKNFKSSISRDYIVVKYPRKFHGSHKAKFTINVYDNMNENKKLVNNVIEYSNINNIQWLYFTVHGRCTIPQNALVDTNKKSNNIISCHIADFAKFYMKNMDKIIFPKHIYVPKSKKKNKKGWTIVVNRSKLQDNKMIQIKKNMAILNYDWAKICEI</sequence>
<proteinExistence type="predicted"/>
<organism evidence="1">
    <name type="scientific">Mimivirus LCMiAC01</name>
    <dbReference type="NCBI Taxonomy" id="2506608"/>
    <lineage>
        <taxon>Viruses</taxon>
        <taxon>Varidnaviria</taxon>
        <taxon>Bamfordvirae</taxon>
        <taxon>Nucleocytoviricota</taxon>
        <taxon>Megaviricetes</taxon>
        <taxon>Imitervirales</taxon>
        <taxon>Mimiviridae</taxon>
        <taxon>Klosneuvirinae</taxon>
    </lineage>
</organism>
<gene>
    <name evidence="1" type="ORF">LCMiAC01_05030</name>
</gene>
<reference evidence="1" key="1">
    <citation type="journal article" date="2019" name="MBio">
        <title>Virus Genomes from Deep Sea Sediments Expand the Ocean Megavirome and Support Independent Origins of Viral Gigantism.</title>
        <authorList>
            <person name="Backstrom D."/>
            <person name="Yutin N."/>
            <person name="Jorgensen S.L."/>
            <person name="Dharamshi J."/>
            <person name="Homa F."/>
            <person name="Zaremba-Niedwiedzka K."/>
            <person name="Spang A."/>
            <person name="Wolf Y.I."/>
            <person name="Koonin E.V."/>
            <person name="Ettema T.J."/>
        </authorList>
    </citation>
    <scope>NUCLEOTIDE SEQUENCE</scope>
</reference>
<accession>A0A481Z0Y2</accession>
<dbReference type="EMBL" id="MK500399">
    <property type="protein sequence ID" value="QBK88821.1"/>
    <property type="molecule type" value="Genomic_DNA"/>
</dbReference>